<organism evidence="1">
    <name type="scientific">virus sp. ctWpE22</name>
    <dbReference type="NCBI Taxonomy" id="2826805"/>
    <lineage>
        <taxon>Viruses</taxon>
    </lineage>
</organism>
<evidence type="ECO:0000313" key="1">
    <source>
        <dbReference type="EMBL" id="DAE27281.1"/>
    </source>
</evidence>
<name>A0A8S5R863_9VIRU</name>
<dbReference type="EMBL" id="BK015834">
    <property type="protein sequence ID" value="DAE27281.1"/>
    <property type="molecule type" value="Genomic_DNA"/>
</dbReference>
<proteinExistence type="predicted"/>
<accession>A0A8S5R863</accession>
<sequence length="327" mass="36789">MSFKTPKFSVTAKTVDGSTVTLGMPETLSFDSSLLLPYEEMELLVPFQDKKLLTCMVYADDSLFFEGAVEHQKAEGDGDKLLRLSCKSKPGYQMSDNQVVPYAYFRVTADDIFNRYAAPYGIRGVDLDGLDAGTTMGIMLISEKQSCWDCVVQYFVQAYDRVPFVSHDGYIVLTPFTGKTITLSNHSQNGVRFLSAAPSFQNQMVSRVHFYTGEDDFGGLYDESYENETAKYYQCVRELYLNPERSWAANHSRYAKYLFYESMVDASARTVSVPGWLSVFPGDLVVLELDESGLQQLYAGQVSITVTRQEITSVLTLWDKTFSGGFF</sequence>
<dbReference type="SUPFAM" id="SSF69279">
    <property type="entry name" value="Phage tail proteins"/>
    <property type="match status" value="1"/>
</dbReference>
<protein>
    <submittedName>
        <fullName evidence="1">Tail protein</fullName>
    </submittedName>
</protein>
<reference evidence="1" key="1">
    <citation type="journal article" date="2021" name="Proc. Natl. Acad. Sci. U.S.A.">
        <title>A Catalog of Tens of Thousands of Viruses from Human Metagenomes Reveals Hidden Associations with Chronic Diseases.</title>
        <authorList>
            <person name="Tisza M.J."/>
            <person name="Buck C.B."/>
        </authorList>
    </citation>
    <scope>NUCLEOTIDE SEQUENCE</scope>
    <source>
        <strain evidence="1">CtWpE22</strain>
    </source>
</reference>